<gene>
    <name evidence="2" type="ORF">C7N83_00145</name>
</gene>
<protein>
    <submittedName>
        <fullName evidence="2">Aldo/keto reductase</fullName>
    </submittedName>
</protein>
<evidence type="ECO:0000313" key="3">
    <source>
        <dbReference type="Proteomes" id="UP000241868"/>
    </source>
</evidence>
<sequence>MVSRRQRFDASRRNCRIALWLGTGVSIIDTAEMCGNGRSENLVGEAIQPFICDSIYLISKVLPGNANSHNLECSLDVSLYRLQTGYLDMYLYHWRGATSLPETVELMEKMVQKGKIKAWGVSNFDFEDMHELHDGGGTNCETNEVLYYLESRGIEFVLEPWQDANSISTIAYCPLAQAGELQDDLLHHPEMRQIADELNISVYQVLLCFTLAQQNMVSIPRTGKTAHMKELADCLDIRLPAGQYAALDEAFPALQRHVPLDISKGR</sequence>
<keyword evidence="3" id="KW-1185">Reference proteome</keyword>
<dbReference type="InterPro" id="IPR036812">
    <property type="entry name" value="NAD(P)_OxRdtase_dom_sf"/>
</dbReference>
<organism evidence="2 3">
    <name type="scientific">Neisseria iguanae</name>
    <dbReference type="NCBI Taxonomy" id="90242"/>
    <lineage>
        <taxon>Bacteria</taxon>
        <taxon>Pseudomonadati</taxon>
        <taxon>Pseudomonadota</taxon>
        <taxon>Betaproteobacteria</taxon>
        <taxon>Neisseriales</taxon>
        <taxon>Neisseriaceae</taxon>
        <taxon>Neisseria</taxon>
    </lineage>
</organism>
<dbReference type="InterPro" id="IPR023210">
    <property type="entry name" value="NADP_OxRdtase_dom"/>
</dbReference>
<evidence type="ECO:0000313" key="2">
    <source>
        <dbReference type="EMBL" id="PSJ81476.1"/>
    </source>
</evidence>
<dbReference type="OrthoDB" id="9772407at2"/>
<dbReference type="InterPro" id="IPR020471">
    <property type="entry name" value="AKR"/>
</dbReference>
<dbReference type="AlphaFoldDB" id="A0A2P7U3F3"/>
<accession>A0A2P7U3F3</accession>
<dbReference type="PRINTS" id="PR00069">
    <property type="entry name" value="ALDKETRDTASE"/>
</dbReference>
<feature type="domain" description="NADP-dependent oxidoreductase" evidence="1">
    <location>
        <begin position="9"/>
        <end position="250"/>
    </location>
</feature>
<dbReference type="SUPFAM" id="SSF51430">
    <property type="entry name" value="NAD(P)-linked oxidoreductase"/>
    <property type="match status" value="1"/>
</dbReference>
<dbReference type="Gene3D" id="3.20.20.100">
    <property type="entry name" value="NADP-dependent oxidoreductase domain"/>
    <property type="match status" value="1"/>
</dbReference>
<dbReference type="Proteomes" id="UP000241868">
    <property type="component" value="Unassembled WGS sequence"/>
</dbReference>
<dbReference type="GO" id="GO:0016491">
    <property type="term" value="F:oxidoreductase activity"/>
    <property type="evidence" value="ECO:0007669"/>
    <property type="project" value="InterPro"/>
</dbReference>
<name>A0A2P7U3F3_9NEIS</name>
<dbReference type="Pfam" id="PF00248">
    <property type="entry name" value="Aldo_ket_red"/>
    <property type="match status" value="1"/>
</dbReference>
<evidence type="ECO:0000259" key="1">
    <source>
        <dbReference type="Pfam" id="PF00248"/>
    </source>
</evidence>
<dbReference type="RefSeq" id="WP_106739725.1">
    <property type="nucleotide sequence ID" value="NZ_PXYY01000001.1"/>
</dbReference>
<dbReference type="PANTHER" id="PTHR43638">
    <property type="entry name" value="OXIDOREDUCTASE, ALDO/KETO REDUCTASE FAMILY PROTEIN"/>
    <property type="match status" value="1"/>
</dbReference>
<reference evidence="2 3" key="1">
    <citation type="submission" date="2018-03" db="EMBL/GenBank/DDBJ databases">
        <title>Neisseria weixii sp. nov., isolated from the intestinal contents of Tibetan Plateau pika (Ochotona curzoniae) in Yushu, Qinghai Province, China.</title>
        <authorList>
            <person name="Gui Z."/>
        </authorList>
    </citation>
    <scope>NUCLEOTIDE SEQUENCE [LARGE SCALE GENOMIC DNA]</scope>
    <source>
        <strain evidence="2 3">ATCC 51483</strain>
    </source>
</reference>
<comment type="caution">
    <text evidence="2">The sequence shown here is derived from an EMBL/GenBank/DDBJ whole genome shotgun (WGS) entry which is preliminary data.</text>
</comment>
<proteinExistence type="predicted"/>
<dbReference type="EMBL" id="PXYY01000001">
    <property type="protein sequence ID" value="PSJ81476.1"/>
    <property type="molecule type" value="Genomic_DNA"/>
</dbReference>
<dbReference type="PANTHER" id="PTHR43638:SF3">
    <property type="entry name" value="ALDEHYDE REDUCTASE"/>
    <property type="match status" value="1"/>
</dbReference>